<dbReference type="Pfam" id="PF00271">
    <property type="entry name" value="Helicase_C"/>
    <property type="match status" value="1"/>
</dbReference>
<name>A0A9W6ZHB1_9STRA</name>
<feature type="compositionally biased region" description="Basic and acidic residues" evidence="6">
    <location>
        <begin position="597"/>
        <end position="607"/>
    </location>
</feature>
<dbReference type="InterPro" id="IPR001650">
    <property type="entry name" value="Helicase_C-like"/>
</dbReference>
<dbReference type="GO" id="GO:0003676">
    <property type="term" value="F:nucleic acid binding"/>
    <property type="evidence" value="ECO:0007669"/>
    <property type="project" value="InterPro"/>
</dbReference>
<dbReference type="InterPro" id="IPR011545">
    <property type="entry name" value="DEAD/DEAH_box_helicase_dom"/>
</dbReference>
<keyword evidence="3" id="KW-0378">Hydrolase</keyword>
<keyword evidence="2" id="KW-0547">Nucleotide-binding</keyword>
<evidence type="ECO:0000313" key="10">
    <source>
        <dbReference type="Proteomes" id="UP001165085"/>
    </source>
</evidence>
<feature type="compositionally biased region" description="Basic and acidic residues" evidence="6">
    <location>
        <begin position="220"/>
        <end position="234"/>
    </location>
</feature>
<accession>A0A9W6ZHB1</accession>
<feature type="compositionally biased region" description="Basic residues" evidence="6">
    <location>
        <begin position="210"/>
        <end position="219"/>
    </location>
</feature>
<dbReference type="PANTHER" id="PTHR47958">
    <property type="entry name" value="ATP-DEPENDENT RNA HELICASE DBP3"/>
    <property type="match status" value="1"/>
</dbReference>
<protein>
    <recommendedName>
        <fullName evidence="1">RNA helicase</fullName>
        <ecNumber evidence="1">3.6.4.13</ecNumber>
    </recommendedName>
</protein>
<evidence type="ECO:0000256" key="2">
    <source>
        <dbReference type="ARBA" id="ARBA00022741"/>
    </source>
</evidence>
<evidence type="ECO:0000256" key="5">
    <source>
        <dbReference type="ARBA" id="ARBA00022840"/>
    </source>
</evidence>
<proteinExistence type="predicted"/>
<dbReference type="GO" id="GO:0005524">
    <property type="term" value="F:ATP binding"/>
    <property type="evidence" value="ECO:0007669"/>
    <property type="project" value="UniProtKB-KW"/>
</dbReference>
<dbReference type="OrthoDB" id="360161at2759"/>
<feature type="region of interest" description="Disordered" evidence="6">
    <location>
        <begin position="201"/>
        <end position="237"/>
    </location>
</feature>
<gene>
    <name evidence="9" type="ORF">TrST_g10863</name>
</gene>
<dbReference type="EC" id="3.6.4.13" evidence="1"/>
<dbReference type="Pfam" id="PF00270">
    <property type="entry name" value="DEAD"/>
    <property type="match status" value="1"/>
</dbReference>
<feature type="compositionally biased region" description="Basic residues" evidence="6">
    <location>
        <begin position="611"/>
        <end position="621"/>
    </location>
</feature>
<keyword evidence="10" id="KW-1185">Reference proteome</keyword>
<dbReference type="SMART" id="SM00490">
    <property type="entry name" value="HELICc"/>
    <property type="match status" value="1"/>
</dbReference>
<dbReference type="CDD" id="cd18787">
    <property type="entry name" value="SF2_C_DEAD"/>
    <property type="match status" value="1"/>
</dbReference>
<dbReference type="InterPro" id="IPR027417">
    <property type="entry name" value="P-loop_NTPase"/>
</dbReference>
<feature type="region of interest" description="Disordered" evidence="6">
    <location>
        <begin position="322"/>
        <end position="365"/>
    </location>
</feature>
<evidence type="ECO:0000259" key="8">
    <source>
        <dbReference type="PROSITE" id="PS51194"/>
    </source>
</evidence>
<dbReference type="SMART" id="SM00487">
    <property type="entry name" value="DEXDc"/>
    <property type="match status" value="1"/>
</dbReference>
<reference evidence="10" key="1">
    <citation type="journal article" date="2023" name="Commun. Biol.">
        <title>Genome analysis of Parmales, the sister group of diatoms, reveals the evolutionary specialization of diatoms from phago-mixotrophs to photoautotrophs.</title>
        <authorList>
            <person name="Ban H."/>
            <person name="Sato S."/>
            <person name="Yoshikawa S."/>
            <person name="Yamada K."/>
            <person name="Nakamura Y."/>
            <person name="Ichinomiya M."/>
            <person name="Sato N."/>
            <person name="Blanc-Mathieu R."/>
            <person name="Endo H."/>
            <person name="Kuwata A."/>
            <person name="Ogata H."/>
        </authorList>
    </citation>
    <scope>NUCLEOTIDE SEQUENCE [LARGE SCALE GENOMIC DNA]</scope>
    <source>
        <strain evidence="10">NIES 3701</strain>
    </source>
</reference>
<evidence type="ECO:0000256" key="3">
    <source>
        <dbReference type="ARBA" id="ARBA00022801"/>
    </source>
</evidence>
<sequence>MDFFKMLTATSGIKKKSKGAITSSSSSSATPASPKSSNSKKSKKKKKTNRPRSLSDASFDGEGVKLTTSRSPIRGASSSASLASKTSASPSVSQELRLHQEQIVSFRRRLKLHIGETQNCPDPMQTFEQLRLPNPDSQFLKAYKRQILNNIEKGRWKEPTPIQMQAIPALIAGRDVIACAATGSGKSGGFILPALIWTGEERGEQPKTPEKKKKKKSKNKDKDKEKKEDADQTGKVKTLLLAPTRELACQIHREVVRLGTNRPTGLNAVLLSKTNAHQISTLGGSSGIDVLVTTPMRLCGVLNDVDLSEVRLVALDEADRLLDGGDNKGARKQLNSREKKKPEEEGEEEEEEEEEGHIQNKSMSTSFVSQVDKILTATPKTAIRAMFSATMGPAVRELANTVLRNPVAVTHGGDASGAAGANSDIEQELHFVGKEEGKLVAIRNIISRGIKPPVLIFVQNKERALELYNELKYDPIRVDYISADKTQAARDEAIVNFRMGETWVLIATDVVSRGLDFKAVNVVVNYDFPNSGVSYVHRIGRTGRAGRKGRAITFFVENDFPALRGIANIMKLSGCDVPRWMLEMKKERHSDKKRREKFGIKRKDIDTTPRSMKKTKNKRSKNNSEDD</sequence>
<comment type="caution">
    <text evidence="9">The sequence shown here is derived from an EMBL/GenBank/DDBJ whole genome shotgun (WGS) entry which is preliminary data.</text>
</comment>
<feature type="region of interest" description="Disordered" evidence="6">
    <location>
        <begin position="586"/>
        <end position="627"/>
    </location>
</feature>
<dbReference type="SUPFAM" id="SSF52540">
    <property type="entry name" value="P-loop containing nucleoside triphosphate hydrolases"/>
    <property type="match status" value="1"/>
</dbReference>
<dbReference type="EMBL" id="BRXY01000002">
    <property type="protein sequence ID" value="GMH51277.1"/>
    <property type="molecule type" value="Genomic_DNA"/>
</dbReference>
<evidence type="ECO:0000259" key="7">
    <source>
        <dbReference type="PROSITE" id="PS51192"/>
    </source>
</evidence>
<feature type="domain" description="Helicase ATP-binding" evidence="7">
    <location>
        <begin position="167"/>
        <end position="409"/>
    </location>
</feature>
<dbReference type="GO" id="GO:0016787">
    <property type="term" value="F:hydrolase activity"/>
    <property type="evidence" value="ECO:0007669"/>
    <property type="project" value="UniProtKB-KW"/>
</dbReference>
<dbReference type="PROSITE" id="PS51192">
    <property type="entry name" value="HELICASE_ATP_BIND_1"/>
    <property type="match status" value="1"/>
</dbReference>
<dbReference type="Proteomes" id="UP001165085">
    <property type="component" value="Unassembled WGS sequence"/>
</dbReference>
<feature type="compositionally biased region" description="Basic and acidic residues" evidence="6">
    <location>
        <begin position="322"/>
        <end position="343"/>
    </location>
</feature>
<feature type="compositionally biased region" description="Low complexity" evidence="6">
    <location>
        <begin position="76"/>
        <end position="93"/>
    </location>
</feature>
<evidence type="ECO:0000313" key="9">
    <source>
        <dbReference type="EMBL" id="GMH51277.1"/>
    </source>
</evidence>
<evidence type="ECO:0000256" key="6">
    <source>
        <dbReference type="SAM" id="MobiDB-lite"/>
    </source>
</evidence>
<feature type="compositionally biased region" description="Acidic residues" evidence="6">
    <location>
        <begin position="344"/>
        <end position="355"/>
    </location>
</feature>
<organism evidence="9 10">
    <name type="scientific">Triparma strigata</name>
    <dbReference type="NCBI Taxonomy" id="1606541"/>
    <lineage>
        <taxon>Eukaryota</taxon>
        <taxon>Sar</taxon>
        <taxon>Stramenopiles</taxon>
        <taxon>Ochrophyta</taxon>
        <taxon>Bolidophyceae</taxon>
        <taxon>Parmales</taxon>
        <taxon>Triparmaceae</taxon>
        <taxon>Triparma</taxon>
    </lineage>
</organism>
<feature type="compositionally biased region" description="Basic residues" evidence="6">
    <location>
        <begin position="38"/>
        <end position="50"/>
    </location>
</feature>
<dbReference type="AlphaFoldDB" id="A0A9W6ZHB1"/>
<dbReference type="GO" id="GO:0003724">
    <property type="term" value="F:RNA helicase activity"/>
    <property type="evidence" value="ECO:0007669"/>
    <property type="project" value="UniProtKB-EC"/>
</dbReference>
<feature type="domain" description="Helicase C-terminal" evidence="8">
    <location>
        <begin position="424"/>
        <end position="585"/>
    </location>
</feature>
<keyword evidence="5" id="KW-0067">ATP-binding</keyword>
<keyword evidence="4" id="KW-0347">Helicase</keyword>
<evidence type="ECO:0000256" key="1">
    <source>
        <dbReference type="ARBA" id="ARBA00012552"/>
    </source>
</evidence>
<dbReference type="PROSITE" id="PS51194">
    <property type="entry name" value="HELICASE_CTER"/>
    <property type="match status" value="1"/>
</dbReference>
<dbReference type="Gene3D" id="3.40.50.300">
    <property type="entry name" value="P-loop containing nucleotide triphosphate hydrolases"/>
    <property type="match status" value="2"/>
</dbReference>
<feature type="compositionally biased region" description="Low complexity" evidence="6">
    <location>
        <begin position="19"/>
        <end position="37"/>
    </location>
</feature>
<feature type="region of interest" description="Disordered" evidence="6">
    <location>
        <begin position="1"/>
        <end position="95"/>
    </location>
</feature>
<evidence type="ECO:0000256" key="4">
    <source>
        <dbReference type="ARBA" id="ARBA00022806"/>
    </source>
</evidence>
<dbReference type="InterPro" id="IPR014001">
    <property type="entry name" value="Helicase_ATP-bd"/>
</dbReference>